<evidence type="ECO:0000313" key="2">
    <source>
        <dbReference type="EMBL" id="KOO21963.1"/>
    </source>
</evidence>
<dbReference type="Gene3D" id="3.40.50.300">
    <property type="entry name" value="P-loop containing nucleotide triphosphate hydrolases"/>
    <property type="match status" value="1"/>
</dbReference>
<dbReference type="GO" id="GO:0016558">
    <property type="term" value="P:protein import into peroxisome matrix"/>
    <property type="evidence" value="ECO:0007669"/>
    <property type="project" value="TreeGrafter"/>
</dbReference>
<dbReference type="PANTHER" id="PTHR23077:SF12">
    <property type="entry name" value="PEROXISOMAL ATPASE PEX1"/>
    <property type="match status" value="1"/>
</dbReference>
<proteinExistence type="predicted"/>
<reference evidence="3" key="1">
    <citation type="journal article" date="2015" name="PLoS Genet.">
        <title>Genome Sequence and Transcriptome Analyses of Chrysochromulina tobin: Metabolic Tools for Enhanced Algal Fitness in the Prominent Order Prymnesiales (Haptophyceae).</title>
        <authorList>
            <person name="Hovde B.T."/>
            <person name="Deodato C.R."/>
            <person name="Hunsperger H.M."/>
            <person name="Ryken S.A."/>
            <person name="Yost W."/>
            <person name="Jha R.K."/>
            <person name="Patterson J."/>
            <person name="Monnat R.J. Jr."/>
            <person name="Barlow S.B."/>
            <person name="Starkenburg S.R."/>
            <person name="Cattolico R.A."/>
        </authorList>
    </citation>
    <scope>NUCLEOTIDE SEQUENCE</scope>
    <source>
        <strain evidence="3">CCMP291</strain>
    </source>
</reference>
<dbReference type="Proteomes" id="UP000037460">
    <property type="component" value="Unassembled WGS sequence"/>
</dbReference>
<dbReference type="GO" id="GO:0016887">
    <property type="term" value="F:ATP hydrolysis activity"/>
    <property type="evidence" value="ECO:0007669"/>
    <property type="project" value="InterPro"/>
</dbReference>
<name>A0A0M0J6Y0_9EUKA</name>
<dbReference type="EMBL" id="JWZX01003320">
    <property type="protein sequence ID" value="KOO21963.1"/>
    <property type="molecule type" value="Genomic_DNA"/>
</dbReference>
<dbReference type="GO" id="GO:0005829">
    <property type="term" value="C:cytosol"/>
    <property type="evidence" value="ECO:0007669"/>
    <property type="project" value="TreeGrafter"/>
</dbReference>
<dbReference type="SUPFAM" id="SSF52540">
    <property type="entry name" value="P-loop containing nucleoside triphosphate hydrolases"/>
    <property type="match status" value="1"/>
</dbReference>
<protein>
    <submittedName>
        <fullName evidence="2">Aaa-domain-containing protein</fullName>
    </submittedName>
</protein>
<feature type="non-terminal residue" evidence="2">
    <location>
        <position position="1"/>
    </location>
</feature>
<feature type="domain" description="AAA+ ATPase" evidence="1">
    <location>
        <begin position="52"/>
        <end position="151"/>
    </location>
</feature>
<keyword evidence="3" id="KW-1185">Reference proteome</keyword>
<evidence type="ECO:0000259" key="1">
    <source>
        <dbReference type="SMART" id="SM00382"/>
    </source>
</evidence>
<dbReference type="InterPro" id="IPR003959">
    <property type="entry name" value="ATPase_AAA_core"/>
</dbReference>
<sequence>GGAAAGAAGAGAGLGAGWARVGSLELPKRILSEAVLLPRQHRALFASAPLRLTSGVLLYGPSGCGKTLLAAALAAEAKLPFLTVKGPELLNKYIGASEAAVRDLFERARGCAPCIVFFDEFDALAPRRGQDSTGVTDRVVNQLLCALDGPLPAP</sequence>
<dbReference type="InterPro" id="IPR003593">
    <property type="entry name" value="AAA+_ATPase"/>
</dbReference>
<comment type="caution">
    <text evidence="2">The sequence shown here is derived from an EMBL/GenBank/DDBJ whole genome shotgun (WGS) entry which is preliminary data.</text>
</comment>
<organism evidence="2 3">
    <name type="scientific">Chrysochromulina tobinii</name>
    <dbReference type="NCBI Taxonomy" id="1460289"/>
    <lineage>
        <taxon>Eukaryota</taxon>
        <taxon>Haptista</taxon>
        <taxon>Haptophyta</taxon>
        <taxon>Prymnesiophyceae</taxon>
        <taxon>Prymnesiales</taxon>
        <taxon>Chrysochromulinaceae</taxon>
        <taxon>Chrysochromulina</taxon>
    </lineage>
</organism>
<dbReference type="Pfam" id="PF00004">
    <property type="entry name" value="AAA"/>
    <property type="match status" value="1"/>
</dbReference>
<dbReference type="PANTHER" id="PTHR23077">
    <property type="entry name" value="AAA-FAMILY ATPASE"/>
    <property type="match status" value="1"/>
</dbReference>
<dbReference type="InterPro" id="IPR050168">
    <property type="entry name" value="AAA_ATPase_domain"/>
</dbReference>
<dbReference type="GO" id="GO:0005524">
    <property type="term" value="F:ATP binding"/>
    <property type="evidence" value="ECO:0007669"/>
    <property type="project" value="InterPro"/>
</dbReference>
<dbReference type="GO" id="GO:0005778">
    <property type="term" value="C:peroxisomal membrane"/>
    <property type="evidence" value="ECO:0007669"/>
    <property type="project" value="TreeGrafter"/>
</dbReference>
<gene>
    <name evidence="2" type="ORF">Ctob_000290</name>
</gene>
<dbReference type="SMART" id="SM00382">
    <property type="entry name" value="AAA"/>
    <property type="match status" value="1"/>
</dbReference>
<dbReference type="AlphaFoldDB" id="A0A0M0J6Y0"/>
<accession>A0A0M0J6Y0</accession>
<dbReference type="InterPro" id="IPR027417">
    <property type="entry name" value="P-loop_NTPase"/>
</dbReference>
<dbReference type="OrthoDB" id="2187at2759"/>
<evidence type="ECO:0000313" key="3">
    <source>
        <dbReference type="Proteomes" id="UP000037460"/>
    </source>
</evidence>